<name>A0A4S8PTV7_9HYPH</name>
<evidence type="ECO:0000256" key="1">
    <source>
        <dbReference type="ARBA" id="ARBA00022649"/>
    </source>
</evidence>
<evidence type="ECO:0000313" key="3">
    <source>
        <dbReference type="Proteomes" id="UP000307378"/>
    </source>
</evidence>
<accession>A0A4S8PTV7</accession>
<keyword evidence="1" id="KW-1277">Toxin-antitoxin system</keyword>
<organism evidence="2 3">
    <name type="scientific">Rhizobium rosettiformans W3</name>
    <dbReference type="NCBI Taxonomy" id="538378"/>
    <lineage>
        <taxon>Bacteria</taxon>
        <taxon>Pseudomonadati</taxon>
        <taxon>Pseudomonadota</taxon>
        <taxon>Alphaproteobacteria</taxon>
        <taxon>Hyphomicrobiales</taxon>
        <taxon>Rhizobiaceae</taxon>
        <taxon>Rhizobium/Agrobacterium group</taxon>
        <taxon>Rhizobium</taxon>
    </lineage>
</organism>
<dbReference type="InterPro" id="IPR007712">
    <property type="entry name" value="RelE/ParE_toxin"/>
</dbReference>
<sequence>MTCGSALALNVSSHHKQMQISLPFMPTSRIRTNLLADRILSRLRQATETLRHHPLLGRTGTVSGTRELPVHGLLYTIIYRIVSTAQLDIVTILHQRMLYPLMEG</sequence>
<dbReference type="Pfam" id="PF05016">
    <property type="entry name" value="ParE_toxin"/>
    <property type="match status" value="1"/>
</dbReference>
<evidence type="ECO:0000313" key="2">
    <source>
        <dbReference type="EMBL" id="THV33122.1"/>
    </source>
</evidence>
<dbReference type="Proteomes" id="UP000307378">
    <property type="component" value="Unassembled WGS sequence"/>
</dbReference>
<reference evidence="2 3" key="1">
    <citation type="submission" date="2019-04" db="EMBL/GenBank/DDBJ databases">
        <title>genome sequence of strain W3.</title>
        <authorList>
            <person name="Gao J."/>
            <person name="Sun J."/>
        </authorList>
    </citation>
    <scope>NUCLEOTIDE SEQUENCE [LARGE SCALE GENOMIC DNA]</scope>
    <source>
        <strain evidence="2 3">W3</strain>
    </source>
</reference>
<dbReference type="EMBL" id="STGU01000011">
    <property type="protein sequence ID" value="THV33122.1"/>
    <property type="molecule type" value="Genomic_DNA"/>
</dbReference>
<gene>
    <name evidence="2" type="ORF">FAA86_18190</name>
</gene>
<dbReference type="AlphaFoldDB" id="A0A4S8PTV7"/>
<proteinExistence type="predicted"/>
<dbReference type="Gene3D" id="3.30.2310.20">
    <property type="entry name" value="RelE-like"/>
    <property type="match status" value="1"/>
</dbReference>
<comment type="caution">
    <text evidence="2">The sequence shown here is derived from an EMBL/GenBank/DDBJ whole genome shotgun (WGS) entry which is preliminary data.</text>
</comment>
<dbReference type="InterPro" id="IPR035093">
    <property type="entry name" value="RelE/ParE_toxin_dom_sf"/>
</dbReference>
<protein>
    <submittedName>
        <fullName evidence="2">Type II toxin-antitoxin system RelE/ParE family toxin</fullName>
    </submittedName>
</protein>